<dbReference type="InterPro" id="IPR014710">
    <property type="entry name" value="RmlC-like_jellyroll"/>
</dbReference>
<dbReference type="EMBL" id="JAUSTL010000003">
    <property type="protein sequence ID" value="MDQ0262406.1"/>
    <property type="molecule type" value="Genomic_DNA"/>
</dbReference>
<evidence type="ECO:0000313" key="2">
    <source>
        <dbReference type="EMBL" id="MDQ0262406.1"/>
    </source>
</evidence>
<dbReference type="Proteomes" id="UP001237071">
    <property type="component" value="Unassembled WGS sequence"/>
</dbReference>
<dbReference type="InterPro" id="IPR039935">
    <property type="entry name" value="YML079W-like"/>
</dbReference>
<proteinExistence type="predicted"/>
<dbReference type="Pfam" id="PF06172">
    <property type="entry name" value="Cupin_5"/>
    <property type="match status" value="1"/>
</dbReference>
<reference evidence="2 3" key="1">
    <citation type="submission" date="2023-07" db="EMBL/GenBank/DDBJ databases">
        <title>Genomic Encyclopedia of Type Strains, Phase IV (KMG-IV): sequencing the most valuable type-strain genomes for metagenomic binning, comparative biology and taxonomic classification.</title>
        <authorList>
            <person name="Goeker M."/>
        </authorList>
    </citation>
    <scope>NUCLEOTIDE SEQUENCE [LARGE SCALE GENOMIC DNA]</scope>
    <source>
        <strain evidence="2 3">DSM 23147</strain>
    </source>
</reference>
<comment type="caution">
    <text evidence="2">The sequence shown here is derived from an EMBL/GenBank/DDBJ whole genome shotgun (WGS) entry which is preliminary data.</text>
</comment>
<feature type="domain" description="DUF985" evidence="1">
    <location>
        <begin position="7"/>
        <end position="139"/>
    </location>
</feature>
<dbReference type="SUPFAM" id="SSF51182">
    <property type="entry name" value="RmlC-like cupins"/>
    <property type="match status" value="1"/>
</dbReference>
<dbReference type="PANTHER" id="PTHR33387">
    <property type="entry name" value="RMLC-LIKE JELLY ROLL FOLD PROTEIN"/>
    <property type="match status" value="1"/>
</dbReference>
<dbReference type="InterPro" id="IPR009327">
    <property type="entry name" value="Cupin_DUF985"/>
</dbReference>
<protein>
    <submittedName>
        <fullName evidence="2">Cupin superfamily sugar epimerase</fullName>
    </submittedName>
</protein>
<dbReference type="PANTHER" id="PTHR33387:SF3">
    <property type="entry name" value="DUF985 DOMAIN-CONTAINING PROTEIN"/>
    <property type="match status" value="1"/>
</dbReference>
<sequence>MMMMTKEDWVRRLGLEPHVEGGYFKQTEKASERLDFSGKERALYTSIYFLLEETNPSHFHRLTADEIWYFHAGEALTVHMITPDGHYEAVTLGLDLSKGQRLHYCVPKGTIFGSTVEKDYALVSCLVVPGFEFDDFELFKRADLLAAYPEHQAIIERLTRD</sequence>
<evidence type="ECO:0000259" key="1">
    <source>
        <dbReference type="Pfam" id="PF06172"/>
    </source>
</evidence>
<dbReference type="InterPro" id="IPR011051">
    <property type="entry name" value="RmlC_Cupin_sf"/>
</dbReference>
<name>A0ABU0A547_STRDY</name>
<organism evidence="2 3">
    <name type="scientific">Streptococcus dysgalactiae</name>
    <dbReference type="NCBI Taxonomy" id="1334"/>
    <lineage>
        <taxon>Bacteria</taxon>
        <taxon>Bacillati</taxon>
        <taxon>Bacillota</taxon>
        <taxon>Bacilli</taxon>
        <taxon>Lactobacillales</taxon>
        <taxon>Streptococcaceae</taxon>
        <taxon>Streptococcus</taxon>
    </lineage>
</organism>
<evidence type="ECO:0000313" key="3">
    <source>
        <dbReference type="Proteomes" id="UP001237071"/>
    </source>
</evidence>
<dbReference type="Gene3D" id="2.60.120.10">
    <property type="entry name" value="Jelly Rolls"/>
    <property type="match status" value="1"/>
</dbReference>
<gene>
    <name evidence="2" type="ORF">J2S26_000478</name>
</gene>
<keyword evidence="3" id="KW-1185">Reference proteome</keyword>
<accession>A0ABU0A547</accession>
<dbReference type="CDD" id="cd06121">
    <property type="entry name" value="cupin_YML079wp"/>
    <property type="match status" value="1"/>
</dbReference>